<reference evidence="3" key="3">
    <citation type="submission" date="2015-02" db="UniProtKB">
        <authorList>
            <consortium name="EnsemblProtists"/>
        </authorList>
    </citation>
    <scope>IDENTIFICATION</scope>
    <source>
        <strain evidence="3">DAOM BR144</strain>
    </source>
</reference>
<keyword evidence="1" id="KW-0175">Coiled coil</keyword>
<protein>
    <submittedName>
        <fullName evidence="3">Uncharacterized protein</fullName>
    </submittedName>
</protein>
<evidence type="ECO:0000313" key="3">
    <source>
        <dbReference type="EnsemblProtists" id="PYU1_T010332"/>
    </source>
</evidence>
<dbReference type="VEuPathDB" id="FungiDB:PYU1_G010312"/>
<feature type="coiled-coil region" evidence="1">
    <location>
        <begin position="5"/>
        <end position="62"/>
    </location>
</feature>
<feature type="coiled-coil region" evidence="1">
    <location>
        <begin position="193"/>
        <end position="364"/>
    </location>
</feature>
<accession>K3WZD3</accession>
<reference evidence="4" key="2">
    <citation type="submission" date="2010-04" db="EMBL/GenBank/DDBJ databases">
        <authorList>
            <person name="Buell R."/>
            <person name="Hamilton J."/>
            <person name="Hostetler J."/>
        </authorList>
    </citation>
    <scope>NUCLEOTIDE SEQUENCE [LARGE SCALE GENOMIC DNA]</scope>
    <source>
        <strain evidence="4">DAOM:BR144</strain>
    </source>
</reference>
<dbReference type="eggNOG" id="ENOG502RBXA">
    <property type="taxonomic scope" value="Eukaryota"/>
</dbReference>
<dbReference type="HOGENOM" id="CLU_048212_0_0_1"/>
<evidence type="ECO:0000256" key="1">
    <source>
        <dbReference type="SAM" id="Coils"/>
    </source>
</evidence>
<dbReference type="AlphaFoldDB" id="K3WZD3"/>
<evidence type="ECO:0000256" key="2">
    <source>
        <dbReference type="SAM" id="MobiDB-lite"/>
    </source>
</evidence>
<keyword evidence="4" id="KW-1185">Reference proteome</keyword>
<dbReference type="EMBL" id="GL376602">
    <property type="status" value="NOT_ANNOTATED_CDS"/>
    <property type="molecule type" value="Genomic_DNA"/>
</dbReference>
<evidence type="ECO:0000313" key="4">
    <source>
        <dbReference type="Proteomes" id="UP000019132"/>
    </source>
</evidence>
<organism evidence="3 4">
    <name type="scientific">Globisporangium ultimum (strain ATCC 200006 / CBS 805.95 / DAOM BR144)</name>
    <name type="common">Pythium ultimum</name>
    <dbReference type="NCBI Taxonomy" id="431595"/>
    <lineage>
        <taxon>Eukaryota</taxon>
        <taxon>Sar</taxon>
        <taxon>Stramenopiles</taxon>
        <taxon>Oomycota</taxon>
        <taxon>Peronosporomycetes</taxon>
        <taxon>Pythiales</taxon>
        <taxon>Pythiaceae</taxon>
        <taxon>Globisporangium</taxon>
    </lineage>
</organism>
<sequence length="457" mass="52967">MQAMKSIHEQKVRALMKSINQLQEQVQSLKSQDKEHRRSALIQNLRKSMREHELVADVLKQTLLEKMPEFQDSKALVNEFVIKKTIGGPLRFRPKTREELENDMEQLNEKYKKVLGNLRQVHQEAQNNAERGRSSKSESDDEEDDDGGFGNGEADAGDCSAPPPDPAPQEEVDRLQVELTSKTITVHSQADEINALYAELDKLRVVQDQLERKKHKIALLEDKMSQQHLEVVRLVHEKEVQAEKCVQLQEELQFLRDNHVDDVSSRDQERLEQFELIQRLRTQELELQREIEEQQRKWSSDRTAIHQQIRLLEKEAQLAEDGKKHAETERVALQKKHDALERQKTNLQEQLDTAEAAKLSQSNKVKDLEAILAKYESMSKEQLDALTTTTAEKLEALQQLVDEKDAILKSVERQLNAAKLLVRQSKKEKEQAQDRLHKLQEELHSTKNTQKVQLQPE</sequence>
<feature type="coiled-coil region" evidence="1">
    <location>
        <begin position="394"/>
        <end position="449"/>
    </location>
</feature>
<proteinExistence type="predicted"/>
<dbReference type="Proteomes" id="UP000019132">
    <property type="component" value="Unassembled WGS sequence"/>
</dbReference>
<dbReference type="OMA" id="QEFHDIT"/>
<feature type="region of interest" description="Disordered" evidence="2">
    <location>
        <begin position="123"/>
        <end position="171"/>
    </location>
</feature>
<dbReference type="EnsemblProtists" id="PYU1_T010332">
    <property type="protein sequence ID" value="PYU1_T010332"/>
    <property type="gene ID" value="PYU1_G010312"/>
</dbReference>
<dbReference type="InParanoid" id="K3WZD3"/>
<reference evidence="4" key="1">
    <citation type="journal article" date="2010" name="Genome Biol.">
        <title>Genome sequence of the necrotrophic plant pathogen Pythium ultimum reveals original pathogenicity mechanisms and effector repertoire.</title>
        <authorList>
            <person name="Levesque C.A."/>
            <person name="Brouwer H."/>
            <person name="Cano L."/>
            <person name="Hamilton J.P."/>
            <person name="Holt C."/>
            <person name="Huitema E."/>
            <person name="Raffaele S."/>
            <person name="Robideau G.P."/>
            <person name="Thines M."/>
            <person name="Win J."/>
            <person name="Zerillo M.M."/>
            <person name="Beakes G.W."/>
            <person name="Boore J.L."/>
            <person name="Busam D."/>
            <person name="Dumas B."/>
            <person name="Ferriera S."/>
            <person name="Fuerstenberg S.I."/>
            <person name="Gachon C.M."/>
            <person name="Gaulin E."/>
            <person name="Govers F."/>
            <person name="Grenville-Briggs L."/>
            <person name="Horner N."/>
            <person name="Hostetler J."/>
            <person name="Jiang R.H."/>
            <person name="Johnson J."/>
            <person name="Krajaejun T."/>
            <person name="Lin H."/>
            <person name="Meijer H.J."/>
            <person name="Moore B."/>
            <person name="Morris P."/>
            <person name="Phuntmart V."/>
            <person name="Puiu D."/>
            <person name="Shetty J."/>
            <person name="Stajich J.E."/>
            <person name="Tripathy S."/>
            <person name="Wawra S."/>
            <person name="van West P."/>
            <person name="Whitty B.R."/>
            <person name="Coutinho P.M."/>
            <person name="Henrissat B."/>
            <person name="Martin F."/>
            <person name="Thomas P.D."/>
            <person name="Tyler B.M."/>
            <person name="De Vries R.P."/>
            <person name="Kamoun S."/>
            <person name="Yandell M."/>
            <person name="Tisserat N."/>
            <person name="Buell C.R."/>
        </authorList>
    </citation>
    <scope>NUCLEOTIDE SEQUENCE</scope>
    <source>
        <strain evidence="4">DAOM:BR144</strain>
    </source>
</reference>
<name>K3WZD3_GLOUD</name>